<protein>
    <recommendedName>
        <fullName evidence="3">C6 zinc finger domain protein</fullName>
    </recommendedName>
</protein>
<sequence>MVRHGRLSKGCQCDQARPHCNQRLKSGWKCPQYDDSVERITLLCHPHAPKIPSQVIQTIECHAIDFFMSTHAFQEHGLIRGHYEYLSAFKDDVMANKRVLTSLKAVALAAYASRRYYVSSLRYINSALSSRREAAEDGTLISILFLNTFEALTCEIRDSLYHREAHLRGISTIVELRGASLFRSRRGLQLFRRVFLCLSVSCLMHLVRMPTGLVKLHRSAAAYMDADDPAWKLSDIMVKLASFRTDVKSHAMSDSTSIIEAAKYVDRELHSLAEQMPPSWQFQTIDIAKTSDLVMETQYHIYPDVWVAAIWNNIRTCRLLLHLEIKSQLESILDTSPHTFSLSDAFQHQHSAITIQQLISNICASVPQYCGHLPLLSGESSLTQPATLLQDTSNHHPPGGIPITAGIYLLFWPLLNAGQITYRYIGDMTGIQQAFVLGDIVKAGVDPFK</sequence>
<dbReference type="InterPro" id="IPR053175">
    <property type="entry name" value="DHMBA_Reg_Transcription_Factor"/>
</dbReference>
<dbReference type="VEuPathDB" id="FungiDB:BO80DRAFT_496378"/>
<evidence type="ECO:0008006" key="3">
    <source>
        <dbReference type="Google" id="ProtNLM"/>
    </source>
</evidence>
<dbReference type="PANTHER" id="PTHR38791">
    <property type="entry name" value="ZN(II)2CYS6 TRANSCRIPTION FACTOR (EUROFUNG)-RELATED-RELATED"/>
    <property type="match status" value="1"/>
</dbReference>
<proteinExistence type="predicted"/>
<organism evidence="1 2">
    <name type="scientific">Aspergillus ibericus CBS 121593</name>
    <dbReference type="NCBI Taxonomy" id="1448316"/>
    <lineage>
        <taxon>Eukaryota</taxon>
        <taxon>Fungi</taxon>
        <taxon>Dikarya</taxon>
        <taxon>Ascomycota</taxon>
        <taxon>Pezizomycotina</taxon>
        <taxon>Eurotiomycetes</taxon>
        <taxon>Eurotiomycetidae</taxon>
        <taxon>Eurotiales</taxon>
        <taxon>Aspergillaceae</taxon>
        <taxon>Aspergillus</taxon>
        <taxon>Aspergillus subgen. Circumdati</taxon>
    </lineage>
</organism>
<reference evidence="1 2" key="1">
    <citation type="submission" date="2018-02" db="EMBL/GenBank/DDBJ databases">
        <title>The genomes of Aspergillus section Nigri reveals drivers in fungal speciation.</title>
        <authorList>
            <consortium name="DOE Joint Genome Institute"/>
            <person name="Vesth T.C."/>
            <person name="Nybo J."/>
            <person name="Theobald S."/>
            <person name="Brandl J."/>
            <person name="Frisvad J.C."/>
            <person name="Nielsen K.F."/>
            <person name="Lyhne E.K."/>
            <person name="Kogle M.E."/>
            <person name="Kuo A."/>
            <person name="Riley R."/>
            <person name="Clum A."/>
            <person name="Nolan M."/>
            <person name="Lipzen A."/>
            <person name="Salamov A."/>
            <person name="Henrissat B."/>
            <person name="Wiebenga A."/>
            <person name="De vries R.P."/>
            <person name="Grigoriev I.V."/>
            <person name="Mortensen U.H."/>
            <person name="Andersen M.R."/>
            <person name="Baker S.E."/>
        </authorList>
    </citation>
    <scope>NUCLEOTIDE SEQUENCE [LARGE SCALE GENOMIC DNA]</scope>
    <source>
        <strain evidence="1 2">CBS 121593</strain>
    </source>
</reference>
<accession>A0A395GPR7</accession>
<keyword evidence="2" id="KW-1185">Reference proteome</keyword>
<name>A0A395GPR7_9EURO</name>
<dbReference type="OrthoDB" id="5429770at2759"/>
<dbReference type="GeneID" id="37228885"/>
<evidence type="ECO:0000313" key="2">
    <source>
        <dbReference type="Proteomes" id="UP000249402"/>
    </source>
</evidence>
<dbReference type="EMBL" id="KZ824464">
    <property type="protein sequence ID" value="RAK97312.1"/>
    <property type="molecule type" value="Genomic_DNA"/>
</dbReference>
<dbReference type="RefSeq" id="XP_025571640.1">
    <property type="nucleotide sequence ID" value="XM_025724020.1"/>
</dbReference>
<dbReference type="AlphaFoldDB" id="A0A395GPR7"/>
<gene>
    <name evidence="1" type="ORF">BO80DRAFT_496378</name>
</gene>
<dbReference type="STRING" id="1448316.A0A395GPR7"/>
<dbReference type="Proteomes" id="UP000249402">
    <property type="component" value="Unassembled WGS sequence"/>
</dbReference>
<evidence type="ECO:0000313" key="1">
    <source>
        <dbReference type="EMBL" id="RAK97312.1"/>
    </source>
</evidence>